<dbReference type="InterPro" id="IPR036397">
    <property type="entry name" value="RNaseH_sf"/>
</dbReference>
<dbReference type="GO" id="GO:0004523">
    <property type="term" value="F:RNA-DNA hybrid ribonuclease activity"/>
    <property type="evidence" value="ECO:0007669"/>
    <property type="project" value="InterPro"/>
</dbReference>
<dbReference type="Proteomes" id="UP000593560">
    <property type="component" value="Unassembled WGS sequence"/>
</dbReference>
<dbReference type="OrthoDB" id="1000780at2759"/>
<proteinExistence type="predicted"/>
<dbReference type="InterPro" id="IPR002156">
    <property type="entry name" value="RNaseH_domain"/>
</dbReference>
<protein>
    <recommendedName>
        <fullName evidence="1">RNase H type-1 domain-containing protein</fullName>
    </recommendedName>
</protein>
<feature type="domain" description="RNase H type-1" evidence="1">
    <location>
        <begin position="7"/>
        <end position="125"/>
    </location>
</feature>
<dbReference type="InterPro" id="IPR044730">
    <property type="entry name" value="RNase_H-like_dom_plant"/>
</dbReference>
<keyword evidence="3" id="KW-1185">Reference proteome</keyword>
<dbReference type="AlphaFoldDB" id="A0A7J9H0F6"/>
<dbReference type="InterPro" id="IPR012337">
    <property type="entry name" value="RNaseH-like_sf"/>
</dbReference>
<dbReference type="PANTHER" id="PTHR47723">
    <property type="entry name" value="OS05G0353850 PROTEIN"/>
    <property type="match status" value="1"/>
</dbReference>
<dbReference type="GO" id="GO:0003676">
    <property type="term" value="F:nucleic acid binding"/>
    <property type="evidence" value="ECO:0007669"/>
    <property type="project" value="InterPro"/>
</dbReference>
<evidence type="ECO:0000259" key="1">
    <source>
        <dbReference type="Pfam" id="PF13456"/>
    </source>
</evidence>
<dbReference type="CDD" id="cd06222">
    <property type="entry name" value="RNase_H_like"/>
    <property type="match status" value="1"/>
</dbReference>
<evidence type="ECO:0000313" key="2">
    <source>
        <dbReference type="EMBL" id="MBA0802814.1"/>
    </source>
</evidence>
<sequence>MCFFLNTGGAVNFVSGFFAAGGVIRDGKGNWVLGYNCFLGKCLVAVVELKGILDNLLILQKQGYNEVTIHFDNLEIVIGISKSILEESSSNLIRRIQQILVEEEKRSLRYVLREANKIANALAKMTFPNDEVLHMFDDL</sequence>
<dbReference type="InterPro" id="IPR053151">
    <property type="entry name" value="RNase_H-like"/>
</dbReference>
<name>A0A7J9H0F6_9ROSI</name>
<dbReference type="EMBL" id="JABFAD010000007">
    <property type="protein sequence ID" value="MBA0802814.1"/>
    <property type="molecule type" value="Genomic_DNA"/>
</dbReference>
<dbReference type="Gene3D" id="3.30.420.10">
    <property type="entry name" value="Ribonuclease H-like superfamily/Ribonuclease H"/>
    <property type="match status" value="1"/>
</dbReference>
<feature type="non-terminal residue" evidence="2">
    <location>
        <position position="139"/>
    </location>
</feature>
<evidence type="ECO:0000313" key="3">
    <source>
        <dbReference type="Proteomes" id="UP000593560"/>
    </source>
</evidence>
<dbReference type="SUPFAM" id="SSF53098">
    <property type="entry name" value="Ribonuclease H-like"/>
    <property type="match status" value="1"/>
</dbReference>
<accession>A0A7J9H0F6</accession>
<gene>
    <name evidence="2" type="ORF">Gohar_013084</name>
</gene>
<dbReference type="Pfam" id="PF13456">
    <property type="entry name" value="RVT_3"/>
    <property type="match status" value="1"/>
</dbReference>
<dbReference type="PANTHER" id="PTHR47723:SF19">
    <property type="entry name" value="POLYNUCLEOTIDYL TRANSFERASE, RIBONUCLEASE H-LIKE SUPERFAMILY PROTEIN"/>
    <property type="match status" value="1"/>
</dbReference>
<organism evidence="2 3">
    <name type="scientific">Gossypium harknessii</name>
    <dbReference type="NCBI Taxonomy" id="34285"/>
    <lineage>
        <taxon>Eukaryota</taxon>
        <taxon>Viridiplantae</taxon>
        <taxon>Streptophyta</taxon>
        <taxon>Embryophyta</taxon>
        <taxon>Tracheophyta</taxon>
        <taxon>Spermatophyta</taxon>
        <taxon>Magnoliopsida</taxon>
        <taxon>eudicotyledons</taxon>
        <taxon>Gunneridae</taxon>
        <taxon>Pentapetalae</taxon>
        <taxon>rosids</taxon>
        <taxon>malvids</taxon>
        <taxon>Malvales</taxon>
        <taxon>Malvaceae</taxon>
        <taxon>Malvoideae</taxon>
        <taxon>Gossypium</taxon>
    </lineage>
</organism>
<reference evidence="2 3" key="1">
    <citation type="journal article" date="2019" name="Genome Biol. Evol.">
        <title>Insights into the evolution of the New World diploid cottons (Gossypium, subgenus Houzingenia) based on genome sequencing.</title>
        <authorList>
            <person name="Grover C.E."/>
            <person name="Arick M.A. 2nd"/>
            <person name="Thrash A."/>
            <person name="Conover J.L."/>
            <person name="Sanders W.S."/>
            <person name="Peterson D.G."/>
            <person name="Frelichowski J.E."/>
            <person name="Scheffler J.A."/>
            <person name="Scheffler B.E."/>
            <person name="Wendel J.F."/>
        </authorList>
    </citation>
    <scope>NUCLEOTIDE SEQUENCE [LARGE SCALE GENOMIC DNA]</scope>
    <source>
        <strain evidence="2">0</strain>
        <tissue evidence="2">Leaf</tissue>
    </source>
</reference>
<comment type="caution">
    <text evidence="2">The sequence shown here is derived from an EMBL/GenBank/DDBJ whole genome shotgun (WGS) entry which is preliminary data.</text>
</comment>